<dbReference type="InterPro" id="IPR014862">
    <property type="entry name" value="TrwC"/>
</dbReference>
<protein>
    <submittedName>
        <fullName evidence="2">Relaxase domain-containing protein</fullName>
    </submittedName>
</protein>
<dbReference type="NCBIfam" id="TIGR02686">
    <property type="entry name" value="relax_trwC"/>
    <property type="match status" value="1"/>
</dbReference>
<dbReference type="NCBIfam" id="NF041492">
    <property type="entry name" value="MobF"/>
    <property type="match status" value="1"/>
</dbReference>
<dbReference type="InterPro" id="IPR014059">
    <property type="entry name" value="TraI/TrwC_relax"/>
</dbReference>
<name>A0ABX8JJU2_9BACT</name>
<proteinExistence type="predicted"/>
<evidence type="ECO:0000259" key="1">
    <source>
        <dbReference type="Pfam" id="PF08751"/>
    </source>
</evidence>
<dbReference type="Proteomes" id="UP000683493">
    <property type="component" value="Chromosome"/>
</dbReference>
<dbReference type="Pfam" id="PF13604">
    <property type="entry name" value="AAA_30"/>
    <property type="match status" value="1"/>
</dbReference>
<organism evidence="2 3">
    <name type="scientific">Geomonas diazotrophica</name>
    <dbReference type="NCBI Taxonomy" id="2843197"/>
    <lineage>
        <taxon>Bacteria</taxon>
        <taxon>Pseudomonadati</taxon>
        <taxon>Thermodesulfobacteriota</taxon>
        <taxon>Desulfuromonadia</taxon>
        <taxon>Geobacterales</taxon>
        <taxon>Geobacteraceae</taxon>
        <taxon>Geomonas</taxon>
    </lineage>
</organism>
<keyword evidence="3" id="KW-1185">Reference proteome</keyword>
<dbReference type="Pfam" id="PF08751">
    <property type="entry name" value="TrwC"/>
    <property type="match status" value="1"/>
</dbReference>
<evidence type="ECO:0000313" key="2">
    <source>
        <dbReference type="EMBL" id="QWV97757.1"/>
    </source>
</evidence>
<feature type="domain" description="TrwC relaxase" evidence="1">
    <location>
        <begin position="10"/>
        <end position="282"/>
    </location>
</feature>
<dbReference type="CDD" id="cd18809">
    <property type="entry name" value="SF1_C_RecD"/>
    <property type="match status" value="1"/>
</dbReference>
<reference evidence="2 3" key="1">
    <citation type="submission" date="2021-06" db="EMBL/GenBank/DDBJ databases">
        <title>Gemonas diversity in paddy soil.</title>
        <authorList>
            <person name="Liu G."/>
        </authorList>
    </citation>
    <scope>NUCLEOTIDE SEQUENCE [LARGE SCALE GENOMIC DNA]</scope>
    <source>
        <strain evidence="2 3">RG29</strain>
    </source>
</reference>
<accession>A0ABX8JJU2</accession>
<gene>
    <name evidence="2" type="ORF">KP005_00215</name>
</gene>
<evidence type="ECO:0000313" key="3">
    <source>
        <dbReference type="Proteomes" id="UP000683493"/>
    </source>
</evidence>
<dbReference type="EMBL" id="CP076724">
    <property type="protein sequence ID" value="QWV97757.1"/>
    <property type="molecule type" value="Genomic_DNA"/>
</dbReference>
<sequence>MSISPGMSAGHAGGYFSREDYYLRGDALGENSLWVGKGSRDLGLFGPVREEEFRGLCRGEDPAGNRLVSFRLSHDPDTGGLVARHRAGNDLTFSAPKSVSIAYVAGVSGIKEAHDAAVLSVLSHVEEHYCHYRTPGGIRNGGMVAAKFDHATSRNIDPQLHSHVFALNVVHAQDGSWKANEPKAIFQDQRSLGLLYRQALAQELASRGFGLEVQDRAEMYFDLKGVDPQLVGYFSSRRVEIERQVEEWQAQGLYQGVSQARLYEMACQGTKDPKRDLSREEVSGIFAQGFEACGTSPMRVRLELEEARSLAPAFEAEAPSQVIERAVRELTEREAVLDRARVLDEAVRISGGAHTVPELNQALDGGAPEVLPLGRDTRGREYYTTMEMRDLERRNLERIAELEPRAAFVAAPEVERFLGRLAGEGVELTRGQKREIVNELTGSRGVALTMGDPGTGKTSTLGLIERFNEEKLRPEGRTHLSINLSYTGKAARELSLATGRPTCTIHSFEKENPASKFALQRQNGEPPMVVVRGEKILMPVGPQQQVVIRVDEAGFLGARQTERLLDVVRELGKSGVQVKLHLLGDAKQMPGIQAGNLLGPLQRLGARGEIDCARLTDILRQRDPGLLEIARGLNRMNRPLAENAQRALRTLQGRREVVEIADQAQLRNAVVRHYLEESKKPSRHPRRVESGEPQRVLLLTSTNAARRELNSEIRRERVSTGEIPEGKPYAVLVPVRQGVTVEGYRAGDTVLFCGETRPDGHVERWGTRLNTEAKVTGINRERNLVQVSYTFETKKHDGRELSRTVTREFSAADMAGKTALYREEERHLSAGDRVVLLKNDSRLDLQNGTLATIREIDPAGGALLDLDGREVRIDLKRYRHLDHAYALTIYKSQGATVEHSILYAPCRSDDAKTRPAEERQAAPEEQYGRTTYNALNVAVTRAQYGTRIFTNSMEALARSVETVEEKSTTLQGRFTGNERRLGENIGKKEPAVQVPAAGQGSPLPVPSPAKEIAAVQKVAGRELELTLPRGFGSKLER</sequence>